<feature type="region of interest" description="Disordered" evidence="6">
    <location>
        <begin position="100"/>
        <end position="141"/>
    </location>
</feature>
<keyword evidence="9" id="KW-0418">Kinase</keyword>
<dbReference type="InterPro" id="IPR036443">
    <property type="entry name" value="Znf_RanBP2_sf"/>
</dbReference>
<protein>
    <submittedName>
        <fullName evidence="9">Mitogen-activated protein kinase kinase kinase 7-interacting protein 3 homolog isoform X1</fullName>
    </submittedName>
</protein>
<feature type="region of interest" description="Disordered" evidence="6">
    <location>
        <begin position="481"/>
        <end position="507"/>
    </location>
</feature>
<evidence type="ECO:0000313" key="9">
    <source>
        <dbReference type="RefSeq" id="XP_022292498.1"/>
    </source>
</evidence>
<feature type="region of interest" description="Disordered" evidence="6">
    <location>
        <begin position="181"/>
        <end position="216"/>
    </location>
</feature>
<evidence type="ECO:0000259" key="7">
    <source>
        <dbReference type="PROSITE" id="PS50199"/>
    </source>
</evidence>
<feature type="compositionally biased region" description="Basic and acidic residues" evidence="6">
    <location>
        <begin position="488"/>
        <end position="504"/>
    </location>
</feature>
<reference evidence="9" key="1">
    <citation type="submission" date="2025-08" db="UniProtKB">
        <authorList>
            <consortium name="RefSeq"/>
        </authorList>
    </citation>
    <scope>IDENTIFICATION</scope>
    <source>
        <tissue evidence="9">Whole sample</tissue>
    </source>
</reference>
<dbReference type="RefSeq" id="XP_022292498.1">
    <property type="nucleotide sequence ID" value="XM_022436790.1"/>
</dbReference>
<proteinExistence type="predicted"/>
<keyword evidence="5" id="KW-0175">Coiled coil</keyword>
<keyword evidence="9" id="KW-0808">Transferase</keyword>
<keyword evidence="1" id="KW-0479">Metal-binding</keyword>
<dbReference type="PROSITE" id="PS50199">
    <property type="entry name" value="ZF_RANBP2_2"/>
    <property type="match status" value="1"/>
</dbReference>
<dbReference type="PANTHER" id="PTHR46253">
    <property type="entry name" value="TGF-BETA-ACTIVATED KINASE 1 AND MAP3K7-BINDING PROTEIN TAB"/>
    <property type="match status" value="1"/>
</dbReference>
<name>A0A8B8APD2_CRAVI</name>
<dbReference type="Gene3D" id="1.10.8.10">
    <property type="entry name" value="DNA helicase RuvA subunit, C-terminal domain"/>
    <property type="match status" value="1"/>
</dbReference>
<feature type="domain" description="RanBP2-type" evidence="7">
    <location>
        <begin position="698"/>
        <end position="728"/>
    </location>
</feature>
<evidence type="ECO:0000256" key="1">
    <source>
        <dbReference type="ARBA" id="ARBA00022723"/>
    </source>
</evidence>
<evidence type="ECO:0000313" key="8">
    <source>
        <dbReference type="Proteomes" id="UP000694844"/>
    </source>
</evidence>
<feature type="compositionally biased region" description="Polar residues" evidence="6">
    <location>
        <begin position="237"/>
        <end position="260"/>
    </location>
</feature>
<feature type="coiled-coil region" evidence="5">
    <location>
        <begin position="543"/>
        <end position="619"/>
    </location>
</feature>
<feature type="compositionally biased region" description="Low complexity" evidence="6">
    <location>
        <begin position="186"/>
        <end position="199"/>
    </location>
</feature>
<keyword evidence="2 4" id="KW-0863">Zinc-finger</keyword>
<feature type="compositionally biased region" description="Polar residues" evidence="6">
    <location>
        <begin position="124"/>
        <end position="139"/>
    </location>
</feature>
<sequence>MEVTHFEELNRLNGVVISGVTYVKNREMATIEPNINVTLFQELKKKYPEIPDYVVTSKMQQHKNDRAKCIEVLDGENDNYLFGPAAPTHMSYTEIQIPAVESRKRSDSGSSGISSTSTCSSSSVPYTNPNGGKNYQGGHSNEAVRPQSIQKGNLEQYVQQPGRNIPSIACDMYGFSGHNSPGFNYPQVQNPPSSSPSVSRHYPLRQNTEGPPPAIITRSAPRCIEIQIQHPAWPPQDQYNRNNLPGYQRQQQNSYQTVPRNNGSSIGSNFNSSIGGHNSLDRQNPKARRPVPPVPTSSPQNDSRVGTLQFGPPQTRQFISSPTNPPQEKHSSQKTIFLQPAPATPERDRTHPSAGEYGLHTSTSDSNLPPSYPPITQGLSGNTNQASTTFPHRSPLYIRAGDGELNNPGSPHYNPYLPTEHVNGQYLNIKYGGEPILNLGGVVNPPSYHVFPVAGACDTEQMFGHPFLSDRGNPCVHSPLYVRTPSSESDRRSIPTPPGDDRHLANPPVMFPPVSIGAVTEPTRVDRPVPSSAAGQEEADYTRALLKFQREKMENLKQDLESELRKLIKTRSEVKQMEKNMLERKKNKSYYNQQPLEDVTRLREINRRLQADIQVMTREIDMYNNGQTPLGVLDPLEQQNFYKNMNTGPQGSIYSRPPPQTPSRETPPPIPPRTPITTPTTALVPPAPPPQPLQDSDGDGEPWNCSACTFLNHPALNKCECCEMPRMNASPPSTGTVRHVCTSDSCYCHNR</sequence>
<gene>
    <name evidence="9" type="primary">LOC111103484</name>
</gene>
<feature type="compositionally biased region" description="Polar residues" evidence="6">
    <location>
        <begin position="360"/>
        <end position="369"/>
    </location>
</feature>
<feature type="compositionally biased region" description="Low complexity" evidence="6">
    <location>
        <begin position="675"/>
        <end position="684"/>
    </location>
</feature>
<evidence type="ECO:0000256" key="6">
    <source>
        <dbReference type="SAM" id="MobiDB-lite"/>
    </source>
</evidence>
<dbReference type="SMART" id="SM00547">
    <property type="entry name" value="ZnF_RBZ"/>
    <property type="match status" value="1"/>
</dbReference>
<evidence type="ECO:0000256" key="2">
    <source>
        <dbReference type="ARBA" id="ARBA00022771"/>
    </source>
</evidence>
<dbReference type="SUPFAM" id="SSF90209">
    <property type="entry name" value="Ran binding protein zinc finger-like"/>
    <property type="match status" value="1"/>
</dbReference>
<dbReference type="AlphaFoldDB" id="A0A8B8APD2"/>
<feature type="compositionally biased region" description="Low complexity" evidence="6">
    <location>
        <begin position="108"/>
        <end position="123"/>
    </location>
</feature>
<dbReference type="GO" id="GO:0016301">
    <property type="term" value="F:kinase activity"/>
    <property type="evidence" value="ECO:0007669"/>
    <property type="project" value="UniProtKB-KW"/>
</dbReference>
<feature type="compositionally biased region" description="Polar residues" evidence="6">
    <location>
        <begin position="300"/>
        <end position="322"/>
    </location>
</feature>
<feature type="compositionally biased region" description="Low complexity" evidence="6">
    <location>
        <begin position="261"/>
        <end position="278"/>
    </location>
</feature>
<organism evidence="8 9">
    <name type="scientific">Crassostrea virginica</name>
    <name type="common">Eastern oyster</name>
    <dbReference type="NCBI Taxonomy" id="6565"/>
    <lineage>
        <taxon>Eukaryota</taxon>
        <taxon>Metazoa</taxon>
        <taxon>Spiralia</taxon>
        <taxon>Lophotrochozoa</taxon>
        <taxon>Mollusca</taxon>
        <taxon>Bivalvia</taxon>
        <taxon>Autobranchia</taxon>
        <taxon>Pteriomorphia</taxon>
        <taxon>Ostreida</taxon>
        <taxon>Ostreoidea</taxon>
        <taxon>Ostreidae</taxon>
        <taxon>Crassostrea</taxon>
    </lineage>
</organism>
<feature type="region of interest" description="Disordered" evidence="6">
    <location>
        <begin position="642"/>
        <end position="698"/>
    </location>
</feature>
<dbReference type="GO" id="GO:0008270">
    <property type="term" value="F:zinc ion binding"/>
    <property type="evidence" value="ECO:0007669"/>
    <property type="project" value="UniProtKB-KW"/>
</dbReference>
<evidence type="ECO:0000256" key="4">
    <source>
        <dbReference type="PROSITE-ProRule" id="PRU00322"/>
    </source>
</evidence>
<evidence type="ECO:0000256" key="3">
    <source>
        <dbReference type="ARBA" id="ARBA00022833"/>
    </source>
</evidence>
<dbReference type="Gene3D" id="4.10.1060.10">
    <property type="entry name" value="Zinc finger, RanBP2-type"/>
    <property type="match status" value="1"/>
</dbReference>
<feature type="compositionally biased region" description="Pro residues" evidence="6">
    <location>
        <begin position="656"/>
        <end position="674"/>
    </location>
</feature>
<dbReference type="PROSITE" id="PS01358">
    <property type="entry name" value="ZF_RANBP2_1"/>
    <property type="match status" value="1"/>
</dbReference>
<accession>A0A8B8APD2</accession>
<dbReference type="OrthoDB" id="6288762at2759"/>
<dbReference type="InterPro" id="IPR001876">
    <property type="entry name" value="Znf_RanBP2"/>
</dbReference>
<feature type="compositionally biased region" description="Polar residues" evidence="6">
    <location>
        <begin position="642"/>
        <end position="653"/>
    </location>
</feature>
<dbReference type="KEGG" id="cvn:111103484"/>
<dbReference type="PANTHER" id="PTHR46253:SF1">
    <property type="entry name" value="TAB2"/>
    <property type="match status" value="1"/>
</dbReference>
<evidence type="ECO:0000256" key="5">
    <source>
        <dbReference type="SAM" id="Coils"/>
    </source>
</evidence>
<feature type="region of interest" description="Disordered" evidence="6">
    <location>
        <begin position="231"/>
        <end position="371"/>
    </location>
</feature>
<dbReference type="GeneID" id="111103484"/>
<keyword evidence="8" id="KW-1185">Reference proteome</keyword>
<dbReference type="Proteomes" id="UP000694844">
    <property type="component" value="Chromosome 7"/>
</dbReference>
<keyword evidence="3" id="KW-0862">Zinc</keyword>